<accession>A0ABV6JSP2</accession>
<feature type="domain" description="Flagellar hook protein FlgE/F/G-like D1" evidence="10">
    <location>
        <begin position="89"/>
        <end position="164"/>
    </location>
</feature>
<dbReference type="InterPro" id="IPR053967">
    <property type="entry name" value="LlgE_F_G-like_D1"/>
</dbReference>
<comment type="similarity">
    <text evidence="2 5">Belongs to the flagella basal body rod proteins family.</text>
</comment>
<keyword evidence="4 5" id="KW-0975">Bacterial flagellum</keyword>
<evidence type="ECO:0000256" key="3">
    <source>
        <dbReference type="ARBA" id="ARBA00019015"/>
    </source>
</evidence>
<evidence type="ECO:0000313" key="11">
    <source>
        <dbReference type="EMBL" id="MFC0408738.1"/>
    </source>
</evidence>
<feature type="domain" description="Flagellar basal-body/hook protein C-terminal" evidence="8">
    <location>
        <begin position="390"/>
        <end position="433"/>
    </location>
</feature>
<feature type="domain" description="Flagellar hook protein FlgE D2" evidence="9">
    <location>
        <begin position="191"/>
        <end position="314"/>
    </location>
</feature>
<comment type="caution">
    <text evidence="11">The sequence shown here is derived from an EMBL/GenBank/DDBJ whole genome shotgun (WGS) entry which is preliminary data.</text>
</comment>
<dbReference type="NCBIfam" id="TIGR03506">
    <property type="entry name" value="FlgEFG_subfam"/>
    <property type="match status" value="1"/>
</dbReference>
<comment type="function">
    <text evidence="5">A flexible structure which links the flagellar filament to the drive apparatus in the basal body.</text>
</comment>
<dbReference type="Pfam" id="PF22692">
    <property type="entry name" value="LlgE_F_G_D1"/>
    <property type="match status" value="1"/>
</dbReference>
<sequence length="435" mass="44891">MSLYGSMFTAISGLAAQSSALSNVANNVANSQTTGYKRVDTNFNDYVTNSSYGAAQQVTGQSGTVLARSDYTNTVQGPVTASDNPLSMAISGQGFFAVSQQNGTTADGAATFDDRSFYTRAGDFSKNKEGYLVNSEGYTLNGWSIDSTTGAVNQTTLSPIKIDQSIFDPVPSSNINLGANLPADVDVGTSVSSQAQVYDSLGSVHTVQMTYTKLAQNSWQLDMSAPGATPATLGSIQLNYATSPAGTLASFSNATGALTGTAGAAGTDASVSMNVDYGQGAQPLKLDLGTFGQSDGLTQFSGTEYSVRDISSDGMSAGSFSSVSISDQGDVTLNYDNGQSRAIARVPVVTFSDPDQLQAVDGQAYLRTPASGEARASSASSNGAGSLVTSAVEGSNVDTASEFSKLILAQRAYTSNTKIITSADEMLQDTISMVR</sequence>
<protein>
    <recommendedName>
        <fullName evidence="3 5">Flagellar hook protein FlgE</fullName>
    </recommendedName>
</protein>
<dbReference type="InterPro" id="IPR010930">
    <property type="entry name" value="Flg_bb/hook_C_dom"/>
</dbReference>
<evidence type="ECO:0000256" key="4">
    <source>
        <dbReference type="ARBA" id="ARBA00023143"/>
    </source>
</evidence>
<keyword evidence="11" id="KW-0282">Flagellum</keyword>
<keyword evidence="11" id="KW-0969">Cilium</keyword>
<evidence type="ECO:0000313" key="12">
    <source>
        <dbReference type="Proteomes" id="UP001589865"/>
    </source>
</evidence>
<evidence type="ECO:0000259" key="10">
    <source>
        <dbReference type="Pfam" id="PF22692"/>
    </source>
</evidence>
<dbReference type="InterPro" id="IPR020013">
    <property type="entry name" value="Flagellar_FlgE/F/G"/>
</dbReference>
<reference evidence="11 12" key="1">
    <citation type="submission" date="2024-09" db="EMBL/GenBank/DDBJ databases">
        <authorList>
            <person name="Sun Q."/>
            <person name="Mori K."/>
        </authorList>
    </citation>
    <scope>NUCLEOTIDE SEQUENCE [LARGE SCALE GENOMIC DNA]</scope>
    <source>
        <strain evidence="11 12">TBRC 5777</strain>
    </source>
</reference>
<gene>
    <name evidence="11" type="primary">flgE</name>
    <name evidence="11" type="ORF">ACFFGY_10785</name>
</gene>
<keyword evidence="11" id="KW-0966">Cell projection</keyword>
<keyword evidence="6" id="KW-0732">Signal</keyword>
<dbReference type="Gene3D" id="2.60.98.20">
    <property type="entry name" value="Flagellar hook protein FlgE"/>
    <property type="match status" value="1"/>
</dbReference>
<name>A0ABV6JSP2_9PROT</name>
<dbReference type="InterPro" id="IPR001444">
    <property type="entry name" value="Flag_bb_rod_N"/>
</dbReference>
<dbReference type="PANTHER" id="PTHR30435">
    <property type="entry name" value="FLAGELLAR PROTEIN"/>
    <property type="match status" value="1"/>
</dbReference>
<evidence type="ECO:0000259" key="9">
    <source>
        <dbReference type="Pfam" id="PF07559"/>
    </source>
</evidence>
<evidence type="ECO:0000259" key="7">
    <source>
        <dbReference type="Pfam" id="PF00460"/>
    </source>
</evidence>
<dbReference type="RefSeq" id="WP_377044493.1">
    <property type="nucleotide sequence ID" value="NZ_JBHLUN010000007.1"/>
</dbReference>
<organism evidence="11 12">
    <name type="scientific">Roseomonas elaeocarpi</name>
    <dbReference type="NCBI Taxonomy" id="907779"/>
    <lineage>
        <taxon>Bacteria</taxon>
        <taxon>Pseudomonadati</taxon>
        <taxon>Pseudomonadota</taxon>
        <taxon>Alphaproteobacteria</taxon>
        <taxon>Acetobacterales</taxon>
        <taxon>Roseomonadaceae</taxon>
        <taxon>Roseomonas</taxon>
    </lineage>
</organism>
<dbReference type="PANTHER" id="PTHR30435:SF1">
    <property type="entry name" value="FLAGELLAR HOOK PROTEIN FLGE"/>
    <property type="match status" value="1"/>
</dbReference>
<feature type="domain" description="Flagellar basal body rod protein N-terminal" evidence="7">
    <location>
        <begin position="9"/>
        <end position="37"/>
    </location>
</feature>
<dbReference type="Pfam" id="PF00460">
    <property type="entry name" value="Flg_bb_rod"/>
    <property type="match status" value="1"/>
</dbReference>
<keyword evidence="12" id="KW-1185">Reference proteome</keyword>
<evidence type="ECO:0000256" key="5">
    <source>
        <dbReference type="RuleBase" id="RU362116"/>
    </source>
</evidence>
<evidence type="ECO:0000256" key="6">
    <source>
        <dbReference type="SAM" id="SignalP"/>
    </source>
</evidence>
<dbReference type="InterPro" id="IPR037058">
    <property type="entry name" value="Falgellar_hook_FlgE_sf"/>
</dbReference>
<feature type="signal peptide" evidence="6">
    <location>
        <begin position="1"/>
        <end position="20"/>
    </location>
</feature>
<feature type="chain" id="PRO_5047263122" description="Flagellar hook protein FlgE" evidence="6">
    <location>
        <begin position="21"/>
        <end position="435"/>
    </location>
</feature>
<proteinExistence type="inferred from homology"/>
<dbReference type="Pfam" id="PF06429">
    <property type="entry name" value="Flg_bbr_C"/>
    <property type="match status" value="1"/>
</dbReference>
<dbReference type="EMBL" id="JBHLUN010000007">
    <property type="protein sequence ID" value="MFC0408738.1"/>
    <property type="molecule type" value="Genomic_DNA"/>
</dbReference>
<evidence type="ECO:0000256" key="1">
    <source>
        <dbReference type="ARBA" id="ARBA00004117"/>
    </source>
</evidence>
<evidence type="ECO:0000259" key="8">
    <source>
        <dbReference type="Pfam" id="PF06429"/>
    </source>
</evidence>
<comment type="subcellular location">
    <subcellularLocation>
        <location evidence="1 5">Bacterial flagellum basal body</location>
    </subcellularLocation>
</comment>
<dbReference type="SUPFAM" id="SSF117143">
    <property type="entry name" value="Flagellar hook protein flgE"/>
    <property type="match status" value="1"/>
</dbReference>
<dbReference type="NCBIfam" id="NF004242">
    <property type="entry name" value="PRK05682.2-1"/>
    <property type="match status" value="1"/>
</dbReference>
<dbReference type="InterPro" id="IPR037925">
    <property type="entry name" value="FlgE/F/G-like"/>
</dbReference>
<dbReference type="Pfam" id="PF07559">
    <property type="entry name" value="FlgE_D2"/>
    <property type="match status" value="1"/>
</dbReference>
<dbReference type="Proteomes" id="UP001589865">
    <property type="component" value="Unassembled WGS sequence"/>
</dbReference>
<evidence type="ECO:0000256" key="2">
    <source>
        <dbReference type="ARBA" id="ARBA00009677"/>
    </source>
</evidence>
<dbReference type="InterPro" id="IPR011491">
    <property type="entry name" value="FlgE_D2"/>
</dbReference>